<dbReference type="EMBL" id="ABEU02000013">
    <property type="protein sequence ID" value="PNR42278.1"/>
    <property type="molecule type" value="Genomic_DNA"/>
</dbReference>
<evidence type="ECO:0000256" key="1">
    <source>
        <dbReference type="SAM" id="MobiDB-lite"/>
    </source>
</evidence>
<protein>
    <submittedName>
        <fullName evidence="2 3">Uncharacterized protein</fullName>
    </submittedName>
</protein>
<keyword evidence="4" id="KW-1185">Reference proteome</keyword>
<reference evidence="2 4" key="2">
    <citation type="journal article" date="2018" name="Plant J.">
        <title>The Physcomitrella patens chromosome-scale assembly reveals moss genome structure and evolution.</title>
        <authorList>
            <person name="Lang D."/>
            <person name="Ullrich K.K."/>
            <person name="Murat F."/>
            <person name="Fuchs J."/>
            <person name="Jenkins J."/>
            <person name="Haas F.B."/>
            <person name="Piednoel M."/>
            <person name="Gundlach H."/>
            <person name="Van Bel M."/>
            <person name="Meyberg R."/>
            <person name="Vives C."/>
            <person name="Morata J."/>
            <person name="Symeonidi A."/>
            <person name="Hiss M."/>
            <person name="Muchero W."/>
            <person name="Kamisugi Y."/>
            <person name="Saleh O."/>
            <person name="Blanc G."/>
            <person name="Decker E.L."/>
            <person name="van Gessel N."/>
            <person name="Grimwood J."/>
            <person name="Hayes R.D."/>
            <person name="Graham S.W."/>
            <person name="Gunter L.E."/>
            <person name="McDaniel S.F."/>
            <person name="Hoernstein S.N.W."/>
            <person name="Larsson A."/>
            <person name="Li F.W."/>
            <person name="Perroud P.F."/>
            <person name="Phillips J."/>
            <person name="Ranjan P."/>
            <person name="Rokshar D.S."/>
            <person name="Rothfels C.J."/>
            <person name="Schneider L."/>
            <person name="Shu S."/>
            <person name="Stevenson D.W."/>
            <person name="Thummler F."/>
            <person name="Tillich M."/>
            <person name="Villarreal Aguilar J.C."/>
            <person name="Widiez T."/>
            <person name="Wong G.K."/>
            <person name="Wymore A."/>
            <person name="Zhang Y."/>
            <person name="Zimmer A.D."/>
            <person name="Quatrano R.S."/>
            <person name="Mayer K.F.X."/>
            <person name="Goodstein D."/>
            <person name="Casacuberta J.M."/>
            <person name="Vandepoele K."/>
            <person name="Reski R."/>
            <person name="Cuming A.C."/>
            <person name="Tuskan G.A."/>
            <person name="Maumus F."/>
            <person name="Salse J."/>
            <person name="Schmutz J."/>
            <person name="Rensing S.A."/>
        </authorList>
    </citation>
    <scope>NUCLEOTIDE SEQUENCE [LARGE SCALE GENOMIC DNA]</scope>
    <source>
        <strain evidence="3 4">cv. Gransden 2004</strain>
    </source>
</reference>
<feature type="region of interest" description="Disordered" evidence="1">
    <location>
        <begin position="1"/>
        <end position="36"/>
    </location>
</feature>
<name>A0A2K1JL38_PHYPA</name>
<evidence type="ECO:0000313" key="4">
    <source>
        <dbReference type="Proteomes" id="UP000006727"/>
    </source>
</evidence>
<sequence length="110" mass="12345">MREKAVLSSVSQNGDNLRMGKEGKGGRRTKKRKVVRGGNLLGTAALKSSPVHSYMMAARICPAAPGLRPDTWLQLSSTTLQPYGRNQWVEKRTFGFTGRWKNRWGFLRPV</sequence>
<evidence type="ECO:0000313" key="3">
    <source>
        <dbReference type="EnsemblPlants" id="PAC:32930574.CDS.1"/>
    </source>
</evidence>
<accession>A0A2K1JL38</accession>
<organism evidence="2">
    <name type="scientific">Physcomitrium patens</name>
    <name type="common">Spreading-leaved earth moss</name>
    <name type="synonym">Physcomitrella patens</name>
    <dbReference type="NCBI Taxonomy" id="3218"/>
    <lineage>
        <taxon>Eukaryota</taxon>
        <taxon>Viridiplantae</taxon>
        <taxon>Streptophyta</taxon>
        <taxon>Embryophyta</taxon>
        <taxon>Bryophyta</taxon>
        <taxon>Bryophytina</taxon>
        <taxon>Bryopsida</taxon>
        <taxon>Funariidae</taxon>
        <taxon>Funariales</taxon>
        <taxon>Funariaceae</taxon>
        <taxon>Physcomitrium</taxon>
    </lineage>
</organism>
<dbReference type="AlphaFoldDB" id="A0A2K1JL38"/>
<reference evidence="3" key="3">
    <citation type="submission" date="2020-12" db="UniProtKB">
        <authorList>
            <consortium name="EnsemblPlants"/>
        </authorList>
    </citation>
    <scope>IDENTIFICATION</scope>
</reference>
<evidence type="ECO:0000313" key="2">
    <source>
        <dbReference type="EMBL" id="PNR42278.1"/>
    </source>
</evidence>
<proteinExistence type="predicted"/>
<dbReference type="PaxDb" id="3218-PP1S52_146V6.1"/>
<dbReference type="EnsemblPlants" id="Pp3c13_8030V3.1">
    <property type="protein sequence ID" value="PAC:32930574.CDS.1"/>
    <property type="gene ID" value="Pp3c13_8030"/>
</dbReference>
<dbReference type="InParanoid" id="A0A2K1JL38"/>
<reference evidence="2 4" key="1">
    <citation type="journal article" date="2008" name="Science">
        <title>The Physcomitrella genome reveals evolutionary insights into the conquest of land by plants.</title>
        <authorList>
            <person name="Rensing S."/>
            <person name="Lang D."/>
            <person name="Zimmer A."/>
            <person name="Terry A."/>
            <person name="Salamov A."/>
            <person name="Shapiro H."/>
            <person name="Nishiyama T."/>
            <person name="Perroud P.-F."/>
            <person name="Lindquist E."/>
            <person name="Kamisugi Y."/>
            <person name="Tanahashi T."/>
            <person name="Sakakibara K."/>
            <person name="Fujita T."/>
            <person name="Oishi K."/>
            <person name="Shin-I T."/>
            <person name="Kuroki Y."/>
            <person name="Toyoda A."/>
            <person name="Suzuki Y."/>
            <person name="Hashimoto A."/>
            <person name="Yamaguchi K."/>
            <person name="Sugano A."/>
            <person name="Kohara Y."/>
            <person name="Fujiyama A."/>
            <person name="Anterola A."/>
            <person name="Aoki S."/>
            <person name="Ashton N."/>
            <person name="Barbazuk W.B."/>
            <person name="Barker E."/>
            <person name="Bennetzen J."/>
            <person name="Bezanilla M."/>
            <person name="Blankenship R."/>
            <person name="Cho S.H."/>
            <person name="Dutcher S."/>
            <person name="Estelle M."/>
            <person name="Fawcett J.A."/>
            <person name="Gundlach H."/>
            <person name="Hanada K."/>
            <person name="Heyl A."/>
            <person name="Hicks K.A."/>
            <person name="Hugh J."/>
            <person name="Lohr M."/>
            <person name="Mayer K."/>
            <person name="Melkozernov A."/>
            <person name="Murata T."/>
            <person name="Nelson D."/>
            <person name="Pils B."/>
            <person name="Prigge M."/>
            <person name="Reiss B."/>
            <person name="Renner T."/>
            <person name="Rombauts S."/>
            <person name="Rushton P."/>
            <person name="Sanderfoot A."/>
            <person name="Schween G."/>
            <person name="Shiu S.-H."/>
            <person name="Stueber K."/>
            <person name="Theodoulou F.L."/>
            <person name="Tu H."/>
            <person name="Van de Peer Y."/>
            <person name="Verrier P.J."/>
            <person name="Waters E."/>
            <person name="Wood A."/>
            <person name="Yang L."/>
            <person name="Cove D."/>
            <person name="Cuming A."/>
            <person name="Hasebe M."/>
            <person name="Lucas S."/>
            <person name="Mishler D.B."/>
            <person name="Reski R."/>
            <person name="Grigoriev I."/>
            <person name="Quatrano R.S."/>
            <person name="Boore J.L."/>
        </authorList>
    </citation>
    <scope>NUCLEOTIDE SEQUENCE [LARGE SCALE GENOMIC DNA]</scope>
    <source>
        <strain evidence="3 4">cv. Gransden 2004</strain>
    </source>
</reference>
<dbReference type="EnsemblPlants" id="Pp3c13_8030V3.2">
    <property type="protein sequence ID" value="PAC:32930575.CDS.1"/>
    <property type="gene ID" value="Pp3c13_8030"/>
</dbReference>
<dbReference type="Proteomes" id="UP000006727">
    <property type="component" value="Chromosome 13"/>
</dbReference>
<feature type="compositionally biased region" description="Basic residues" evidence="1">
    <location>
        <begin position="26"/>
        <end position="35"/>
    </location>
</feature>
<gene>
    <name evidence="2" type="ORF">PHYPA_017107</name>
</gene>
<dbReference type="Gramene" id="Pp3c13_8030V3.1">
    <property type="protein sequence ID" value="PAC:32930574.CDS.1"/>
    <property type="gene ID" value="Pp3c13_8030"/>
</dbReference>
<dbReference type="Gramene" id="Pp3c13_8030V3.2">
    <property type="protein sequence ID" value="PAC:32930575.CDS.1"/>
    <property type="gene ID" value="Pp3c13_8030"/>
</dbReference>